<keyword evidence="6" id="KW-1185">Reference proteome</keyword>
<evidence type="ECO:0000256" key="2">
    <source>
        <dbReference type="ARBA" id="ARBA00022803"/>
    </source>
</evidence>
<dbReference type="Pfam" id="PF13432">
    <property type="entry name" value="TPR_16"/>
    <property type="match status" value="3"/>
</dbReference>
<dbReference type="PANTHER" id="PTHR15704">
    <property type="entry name" value="SUPERKILLER 3 PROTEIN-RELATED"/>
    <property type="match status" value="1"/>
</dbReference>
<evidence type="ECO:0000313" key="4">
    <source>
        <dbReference type="EMBL" id="TKA78582.1"/>
    </source>
</evidence>
<dbReference type="InterPro" id="IPR019734">
    <property type="entry name" value="TPR_rpt"/>
</dbReference>
<keyword evidence="1" id="KW-0677">Repeat</keyword>
<feature type="repeat" description="TPR" evidence="3">
    <location>
        <begin position="636"/>
        <end position="669"/>
    </location>
</feature>
<dbReference type="InterPro" id="IPR039226">
    <property type="entry name" value="Ski3/TTC37"/>
</dbReference>
<dbReference type="Pfam" id="PF18833">
    <property type="entry name" value="TPR_22"/>
    <property type="match status" value="1"/>
</dbReference>
<dbReference type="STRING" id="331657.A0A4U0XPG2"/>
<sequence>MSGNKAALKVAKAAIDAEKWDEAIVQAQIVLASDSQNYFAKLFLGRAFDKQGKVDDAAKAYQSATKIKPNDTQAWQGLCGLFEAQGSKMVDEYRDAALHLATIYAETDDKDRCQTVIDKLTSFTKKHGTRAQQKRTLEVLLPSSPVYDCLEGRILRPALTYTRIVEITEAEEKERINKEIGERRTRLGARIGQVTTDVKREVFSSSPLEGLYQNIIDWSNDDEVRREYEEKVLQRAYDTLVVLSEDKKAAKREQVKKLAHDMVIIKHPFALAWDLDIEWKDAETMEEHDVGVLREYIDFFPGKGLSKILKGFLDSDISPFRAKQKQETEDENDEPPLTSEDRLLLMTDGFDDSKRSTLAHRLMGDYYMSLEEFESAVDTTRKGLRVLATESHQSGLTFQNSLDALNSTLATSLVHYQTPKNHPEAKSLFEAILQRKPNFPPALIGVGLVLEEQEEYPQAVDFLSRALDRDPSNIRIGTEAAWCKSLGGDPAQGLEELEQYLPQIKTDDPRSRDLRAQTLYRIGVCLWELAPTKAARKERNGAYARFLSAVRTNVNFAPAYTSLGIYYADYGKDKKRARQCFQKAFELSASEIEAAERLARAFADQGEWDIVEVIAQRVVDTGKVRPAPGSKKKGISWPFSALGVVQMNKQEYSKSIVSFLSALRISPDDYNSYVGLGESYHNSGRYNSARRTFRYAENPDDDTPMKKPEETWFTKYMIANVDRELGDFDEAIEGYQRVLQERQGEFGVLIALLQTLVERAWRCVDTGFFGKAIQSATEAITVAATIARDRSNAFSLWKALGDACSVFSSVQSLIVDFPVDQVKGLLLLDIDQEVYDLFAEFDSIGRAQLEELPTTVANSTPTTLHHCLETAVLAHKRAIHACSSDIHAQAVAWFNLGWTEYRAYSCVESTKEQQPRRFQKSAVRCFKRAIELEAGNADFWNALGVVTSELNPKVAQHSFVRSLYLNERNVTAWTNLGTLYMLQGDYELAHAAFGRAQSTDPDYAHAWLGEGLVALLWGDTKEALSHFTHAFEIADSSSLITKRQYAQSTFDHLVSSTSASDTITSLVQPLFALQQLQVQVTSDMPYHHLAALFLERVGNHDAAIKVLLSLCDAAEAEYEASESVSALARYARAKADLARNQLAANAYSSATENAETSLDLSSDMEASGLDVAAHRKLRLSAHLTAGLANYYQGATDPAIQMFRTALDESDKAADIVCLLAQVLWAKGGQVEKGVARDQLFNCAEAHPSHVGTVLLRGVIAALDGDVDTMDAVREDLQTLRTTAELTVKEQSRIETVLTAIAAVSSVSGSDNSDTMNAIQAAIMLRPSQPHGWSELAATTEEAHPAEMTLRLAVAAAPPRGPLDTQDLAKAFVGTGRIGDAQRGVMLAPWVGRGWEALGDACA</sequence>
<dbReference type="SUPFAM" id="SSF48452">
    <property type="entry name" value="TPR-like"/>
    <property type="match status" value="4"/>
</dbReference>
<dbReference type="InterPro" id="IPR011990">
    <property type="entry name" value="TPR-like_helical_dom_sf"/>
</dbReference>
<dbReference type="EMBL" id="NAJN01000104">
    <property type="protein sequence ID" value="TKA79310.1"/>
    <property type="molecule type" value="Genomic_DNA"/>
</dbReference>
<dbReference type="InterPro" id="IPR040962">
    <property type="entry name" value="TPR_22"/>
</dbReference>
<dbReference type="PANTHER" id="PTHR15704:SF7">
    <property type="entry name" value="SUPERKILLER COMPLEX PROTEIN 3"/>
    <property type="match status" value="1"/>
</dbReference>
<evidence type="ECO:0000256" key="1">
    <source>
        <dbReference type="ARBA" id="ARBA00022737"/>
    </source>
</evidence>
<reference evidence="5 6" key="1">
    <citation type="submission" date="2017-03" db="EMBL/GenBank/DDBJ databases">
        <title>Genomes of endolithic fungi from Antarctica.</title>
        <authorList>
            <person name="Coleine C."/>
            <person name="Masonjones S."/>
            <person name="Stajich J.E."/>
        </authorList>
    </citation>
    <scope>NUCLEOTIDE SEQUENCE [LARGE SCALE GENOMIC DNA]</scope>
    <source>
        <strain evidence="5 6">CCFEE 5187</strain>
    </source>
</reference>
<dbReference type="PROSITE" id="PS50005">
    <property type="entry name" value="TPR"/>
    <property type="match status" value="4"/>
</dbReference>
<evidence type="ECO:0000313" key="5">
    <source>
        <dbReference type="EMBL" id="TKA79310.1"/>
    </source>
</evidence>
<dbReference type="GO" id="GO:0055087">
    <property type="term" value="C:Ski complex"/>
    <property type="evidence" value="ECO:0007669"/>
    <property type="project" value="InterPro"/>
</dbReference>
<organism evidence="5 6">
    <name type="scientific">Cryomyces minteri</name>
    <dbReference type="NCBI Taxonomy" id="331657"/>
    <lineage>
        <taxon>Eukaryota</taxon>
        <taxon>Fungi</taxon>
        <taxon>Dikarya</taxon>
        <taxon>Ascomycota</taxon>
        <taxon>Pezizomycotina</taxon>
        <taxon>Dothideomycetes</taxon>
        <taxon>Dothideomycetes incertae sedis</taxon>
        <taxon>Cryomyces</taxon>
    </lineage>
</organism>
<dbReference type="Gene3D" id="1.25.40.10">
    <property type="entry name" value="Tetratricopeptide repeat domain"/>
    <property type="match status" value="5"/>
</dbReference>
<evidence type="ECO:0000256" key="3">
    <source>
        <dbReference type="PROSITE-ProRule" id="PRU00339"/>
    </source>
</evidence>
<proteinExistence type="predicted"/>
<accession>A0A4U0XPG2</accession>
<name>A0A4U0XPG2_9PEZI</name>
<evidence type="ECO:0008006" key="7">
    <source>
        <dbReference type="Google" id="ProtNLM"/>
    </source>
</evidence>
<evidence type="ECO:0000313" key="6">
    <source>
        <dbReference type="Proteomes" id="UP000308768"/>
    </source>
</evidence>
<feature type="repeat" description="TPR" evidence="3">
    <location>
        <begin position="440"/>
        <end position="473"/>
    </location>
</feature>
<comment type="caution">
    <text evidence="5">The sequence shown here is derived from an EMBL/GenBank/DDBJ whole genome shotgun (WGS) entry which is preliminary data.</text>
</comment>
<dbReference type="GO" id="GO:0006401">
    <property type="term" value="P:RNA catabolic process"/>
    <property type="evidence" value="ECO:0007669"/>
    <property type="project" value="InterPro"/>
</dbReference>
<feature type="repeat" description="TPR" evidence="3">
    <location>
        <begin position="38"/>
        <end position="71"/>
    </location>
</feature>
<dbReference type="Proteomes" id="UP000308768">
    <property type="component" value="Unassembled WGS sequence"/>
</dbReference>
<keyword evidence="2 3" id="KW-0802">TPR repeat</keyword>
<dbReference type="EMBL" id="NAJN01000136">
    <property type="protein sequence ID" value="TKA78582.1"/>
    <property type="molecule type" value="Genomic_DNA"/>
</dbReference>
<gene>
    <name evidence="5" type="ORF">B0A49_03550</name>
    <name evidence="4" type="ORF">B0A49_04347</name>
</gene>
<dbReference type="SMART" id="SM00028">
    <property type="entry name" value="TPR"/>
    <property type="match status" value="12"/>
</dbReference>
<protein>
    <recommendedName>
        <fullName evidence="7">Superkiller protein 3</fullName>
    </recommendedName>
</protein>
<feature type="repeat" description="TPR" evidence="3">
    <location>
        <begin position="970"/>
        <end position="1003"/>
    </location>
</feature>
<dbReference type="OrthoDB" id="421075at2759"/>